<comment type="similarity">
    <text evidence="2">Belongs to the major facilitator superfamily. Bcr/CmlA family.</text>
</comment>
<keyword evidence="3" id="KW-0813">Transport</keyword>
<keyword evidence="5 9" id="KW-0812">Transmembrane</keyword>
<comment type="subcellular location">
    <subcellularLocation>
        <location evidence="1">Cell membrane</location>
        <topology evidence="1">Multi-pass membrane protein</topology>
    </subcellularLocation>
</comment>
<dbReference type="Pfam" id="PF07690">
    <property type="entry name" value="MFS_1"/>
    <property type="match status" value="1"/>
</dbReference>
<evidence type="ECO:0000256" key="4">
    <source>
        <dbReference type="ARBA" id="ARBA00022475"/>
    </source>
</evidence>
<feature type="transmembrane region" description="Helical" evidence="9">
    <location>
        <begin position="335"/>
        <end position="357"/>
    </location>
</feature>
<keyword evidence="7 9" id="KW-0472">Membrane</keyword>
<keyword evidence="4" id="KW-1003">Cell membrane</keyword>
<feature type="transmembrane region" description="Helical" evidence="9">
    <location>
        <begin position="242"/>
        <end position="260"/>
    </location>
</feature>
<dbReference type="SUPFAM" id="SSF103473">
    <property type="entry name" value="MFS general substrate transporter"/>
    <property type="match status" value="1"/>
</dbReference>
<dbReference type="GO" id="GO:0042910">
    <property type="term" value="F:xenobiotic transmembrane transporter activity"/>
    <property type="evidence" value="ECO:0007669"/>
    <property type="project" value="InterPro"/>
</dbReference>
<evidence type="ECO:0000313" key="11">
    <source>
        <dbReference type="EMBL" id="MCM0619111.1"/>
    </source>
</evidence>
<dbReference type="InterPro" id="IPR011701">
    <property type="entry name" value="MFS"/>
</dbReference>
<evidence type="ECO:0000313" key="12">
    <source>
        <dbReference type="Proteomes" id="UP001139485"/>
    </source>
</evidence>
<feature type="transmembrane region" description="Helical" evidence="9">
    <location>
        <begin position="369"/>
        <end position="388"/>
    </location>
</feature>
<dbReference type="PRINTS" id="PR01035">
    <property type="entry name" value="TCRTETA"/>
</dbReference>
<dbReference type="EMBL" id="JAMOIL010000001">
    <property type="protein sequence ID" value="MCM0619111.1"/>
    <property type="molecule type" value="Genomic_DNA"/>
</dbReference>
<evidence type="ECO:0000256" key="7">
    <source>
        <dbReference type="ARBA" id="ARBA00023136"/>
    </source>
</evidence>
<proteinExistence type="inferred from homology"/>
<dbReference type="PANTHER" id="PTHR23502">
    <property type="entry name" value="MAJOR FACILITATOR SUPERFAMILY"/>
    <property type="match status" value="1"/>
</dbReference>
<dbReference type="NCBIfam" id="TIGR00710">
    <property type="entry name" value="efflux_Bcr_CflA"/>
    <property type="match status" value="1"/>
</dbReference>
<evidence type="ECO:0000256" key="6">
    <source>
        <dbReference type="ARBA" id="ARBA00022989"/>
    </source>
</evidence>
<dbReference type="InterPro" id="IPR004812">
    <property type="entry name" value="Efflux_drug-R_Bcr/CmlA"/>
</dbReference>
<dbReference type="AlphaFoldDB" id="A0A9X2D4P5"/>
<feature type="region of interest" description="Disordered" evidence="8">
    <location>
        <begin position="1"/>
        <end position="27"/>
    </location>
</feature>
<dbReference type="Gene3D" id="1.20.1720.10">
    <property type="entry name" value="Multidrug resistance protein D"/>
    <property type="match status" value="1"/>
</dbReference>
<dbReference type="PROSITE" id="PS50850">
    <property type="entry name" value="MFS"/>
    <property type="match status" value="1"/>
</dbReference>
<keyword evidence="6 9" id="KW-1133">Transmembrane helix</keyword>
<dbReference type="GO" id="GO:1990961">
    <property type="term" value="P:xenobiotic detoxification by transmembrane export across the plasma membrane"/>
    <property type="evidence" value="ECO:0007669"/>
    <property type="project" value="InterPro"/>
</dbReference>
<evidence type="ECO:0000256" key="8">
    <source>
        <dbReference type="SAM" id="MobiDB-lite"/>
    </source>
</evidence>
<feature type="transmembrane region" description="Helical" evidence="9">
    <location>
        <begin position="191"/>
        <end position="211"/>
    </location>
</feature>
<dbReference type="InterPro" id="IPR001958">
    <property type="entry name" value="Tet-R_TetA/multi-R_MdtG-like"/>
</dbReference>
<feature type="transmembrane region" description="Helical" evidence="9">
    <location>
        <begin position="37"/>
        <end position="55"/>
    </location>
</feature>
<feature type="transmembrane region" description="Helical" evidence="9">
    <location>
        <begin position="104"/>
        <end position="126"/>
    </location>
</feature>
<feature type="transmembrane region" description="Helical" evidence="9">
    <location>
        <begin position="161"/>
        <end position="185"/>
    </location>
</feature>
<feature type="transmembrane region" description="Helical" evidence="9">
    <location>
        <begin position="394"/>
        <end position="415"/>
    </location>
</feature>
<sequence>MSTDVHRTDPSTDVSSAGVASTGGLAAEDRGGVPRPLLLTLALLAAVAPLSTDLYLPSFPQLASDLGTTETGAQLTLTMFLIGLAGGQLVFGPLSDRLGRRRPLLAGVVLCIAAGVVAVAAPTLWVLALARLVQGLAGSAGMVLGRAVITDLTRGRVAAQALSLMMIVGGVAPVLGPSVGGLLAGPLGWRGLLGIVLALTVLMLVTVLAFVPESFPAEQRAAERAAAADRPSAWRALASRRFVGYTLAFALGFSVMMTYISASPFLYQDQMGLSEAAYGLVFGVNALALVVVSAISARLVAVHPVRRLLTVGLTLVLVACLVLLALVLADVPAGWFALPIFVAVGSLGLVMGNGTALAMSAVPHARGSASAVLGALQFGLGGVVSVLSGLGDGAIGQAVVMAACAVAAVLALALAGRAPLDD</sequence>
<evidence type="ECO:0000259" key="10">
    <source>
        <dbReference type="PROSITE" id="PS50850"/>
    </source>
</evidence>
<evidence type="ECO:0000256" key="1">
    <source>
        <dbReference type="ARBA" id="ARBA00004651"/>
    </source>
</evidence>
<protein>
    <submittedName>
        <fullName evidence="11">Multidrug effflux MFS transporter</fullName>
    </submittedName>
</protein>
<dbReference type="CDD" id="cd17320">
    <property type="entry name" value="MFS_MdfA_MDR_like"/>
    <property type="match status" value="1"/>
</dbReference>
<evidence type="ECO:0000256" key="3">
    <source>
        <dbReference type="ARBA" id="ARBA00022448"/>
    </source>
</evidence>
<feature type="transmembrane region" description="Helical" evidence="9">
    <location>
        <begin position="75"/>
        <end position="92"/>
    </location>
</feature>
<name>A0A9X2D4P5_9ACTN</name>
<keyword evidence="12" id="KW-1185">Reference proteome</keyword>
<gene>
    <name evidence="11" type="ORF">M8330_02230</name>
</gene>
<feature type="transmembrane region" description="Helical" evidence="9">
    <location>
        <begin position="308"/>
        <end position="329"/>
    </location>
</feature>
<dbReference type="InterPro" id="IPR036259">
    <property type="entry name" value="MFS_trans_sf"/>
</dbReference>
<dbReference type="PANTHER" id="PTHR23502:SF132">
    <property type="entry name" value="POLYAMINE TRANSPORTER 2-RELATED"/>
    <property type="match status" value="1"/>
</dbReference>
<dbReference type="Proteomes" id="UP001139485">
    <property type="component" value="Unassembled WGS sequence"/>
</dbReference>
<accession>A0A9X2D4P5</accession>
<feature type="compositionally biased region" description="Basic and acidic residues" evidence="8">
    <location>
        <begin position="1"/>
        <end position="10"/>
    </location>
</feature>
<comment type="caution">
    <text evidence="11">The sequence shown here is derived from an EMBL/GenBank/DDBJ whole genome shotgun (WGS) entry which is preliminary data.</text>
</comment>
<dbReference type="GO" id="GO:0005886">
    <property type="term" value="C:plasma membrane"/>
    <property type="evidence" value="ECO:0007669"/>
    <property type="project" value="UniProtKB-SubCell"/>
</dbReference>
<dbReference type="RefSeq" id="WP_250826001.1">
    <property type="nucleotide sequence ID" value="NZ_JAMOIL010000001.1"/>
</dbReference>
<organism evidence="11 12">
    <name type="scientific">Nocardioides bruguierae</name>
    <dbReference type="NCBI Taxonomy" id="2945102"/>
    <lineage>
        <taxon>Bacteria</taxon>
        <taxon>Bacillati</taxon>
        <taxon>Actinomycetota</taxon>
        <taxon>Actinomycetes</taxon>
        <taxon>Propionibacteriales</taxon>
        <taxon>Nocardioidaceae</taxon>
        <taxon>Nocardioides</taxon>
    </lineage>
</organism>
<evidence type="ECO:0000256" key="2">
    <source>
        <dbReference type="ARBA" id="ARBA00006236"/>
    </source>
</evidence>
<feature type="transmembrane region" description="Helical" evidence="9">
    <location>
        <begin position="132"/>
        <end position="149"/>
    </location>
</feature>
<reference evidence="11" key="1">
    <citation type="submission" date="2022-05" db="EMBL/GenBank/DDBJ databases">
        <authorList>
            <person name="Tuo L."/>
        </authorList>
    </citation>
    <scope>NUCLEOTIDE SEQUENCE</scope>
    <source>
        <strain evidence="11">BSK12Z-4</strain>
    </source>
</reference>
<feature type="transmembrane region" description="Helical" evidence="9">
    <location>
        <begin position="280"/>
        <end position="301"/>
    </location>
</feature>
<evidence type="ECO:0000256" key="9">
    <source>
        <dbReference type="SAM" id="Phobius"/>
    </source>
</evidence>
<feature type="domain" description="Major facilitator superfamily (MFS) profile" evidence="10">
    <location>
        <begin position="37"/>
        <end position="419"/>
    </location>
</feature>
<evidence type="ECO:0000256" key="5">
    <source>
        <dbReference type="ARBA" id="ARBA00022692"/>
    </source>
</evidence>
<dbReference type="InterPro" id="IPR020846">
    <property type="entry name" value="MFS_dom"/>
</dbReference>